<dbReference type="SMART" id="SM00479">
    <property type="entry name" value="EXOIII"/>
    <property type="match status" value="1"/>
</dbReference>
<dbReference type="Proteomes" id="UP000677152">
    <property type="component" value="Chromosome"/>
</dbReference>
<feature type="domain" description="Exonuclease" evidence="5">
    <location>
        <begin position="157"/>
        <end position="313"/>
    </location>
</feature>
<organism evidence="6 7">
    <name type="scientific">Actinosynnema pretiosum subsp. pretiosum</name>
    <dbReference type="NCBI Taxonomy" id="103721"/>
    <lineage>
        <taxon>Bacteria</taxon>
        <taxon>Bacillati</taxon>
        <taxon>Actinomycetota</taxon>
        <taxon>Actinomycetes</taxon>
        <taxon>Pseudonocardiales</taxon>
        <taxon>Pseudonocardiaceae</taxon>
        <taxon>Actinosynnema</taxon>
    </lineage>
</organism>
<keyword evidence="2" id="KW-0378">Hydrolase</keyword>
<gene>
    <name evidence="6" type="ORF">KCV87_09910</name>
</gene>
<evidence type="ECO:0000256" key="1">
    <source>
        <dbReference type="ARBA" id="ARBA00022722"/>
    </source>
</evidence>
<dbReference type="InterPro" id="IPR036397">
    <property type="entry name" value="RNaseH_sf"/>
</dbReference>
<evidence type="ECO:0000256" key="2">
    <source>
        <dbReference type="ARBA" id="ARBA00022801"/>
    </source>
</evidence>
<dbReference type="AlphaFoldDB" id="A0AA45LAJ9"/>
<dbReference type="GO" id="GO:0003676">
    <property type="term" value="F:nucleic acid binding"/>
    <property type="evidence" value="ECO:0007669"/>
    <property type="project" value="InterPro"/>
</dbReference>
<evidence type="ECO:0000259" key="5">
    <source>
        <dbReference type="SMART" id="SM00479"/>
    </source>
</evidence>
<dbReference type="InterPro" id="IPR013520">
    <property type="entry name" value="Ribonucl_H"/>
</dbReference>
<dbReference type="GO" id="GO:0008408">
    <property type="term" value="F:3'-5' exonuclease activity"/>
    <property type="evidence" value="ECO:0007669"/>
    <property type="project" value="TreeGrafter"/>
</dbReference>
<evidence type="ECO:0000256" key="3">
    <source>
        <dbReference type="ARBA" id="ARBA00022839"/>
    </source>
</evidence>
<dbReference type="Pfam" id="PF00929">
    <property type="entry name" value="RNase_T"/>
    <property type="match status" value="1"/>
</dbReference>
<keyword evidence="1" id="KW-0540">Nuclease</keyword>
<dbReference type="CDD" id="cd06127">
    <property type="entry name" value="DEDDh"/>
    <property type="match status" value="1"/>
</dbReference>
<reference evidence="6" key="1">
    <citation type="submission" date="2021-04" db="EMBL/GenBank/DDBJ databases">
        <title>Genomic sequence of Actinosynnema pretiosum subsp. pretiosum ATCC 31280 (C-14919).</title>
        <authorList>
            <person name="Bai L."/>
            <person name="Wang X."/>
            <person name="Xiao Y."/>
        </authorList>
    </citation>
    <scope>NUCLEOTIDE SEQUENCE</scope>
    <source>
        <strain evidence="6">ATCC 31280</strain>
    </source>
</reference>
<feature type="region of interest" description="Disordered" evidence="4">
    <location>
        <begin position="316"/>
        <end position="335"/>
    </location>
</feature>
<dbReference type="PANTHER" id="PTHR30231:SF4">
    <property type="entry name" value="PROTEIN NEN2"/>
    <property type="match status" value="1"/>
</dbReference>
<keyword evidence="3 6" id="KW-0269">Exonuclease</keyword>
<evidence type="ECO:0000313" key="6">
    <source>
        <dbReference type="EMBL" id="QUF06336.1"/>
    </source>
</evidence>
<dbReference type="InterPro" id="IPR012337">
    <property type="entry name" value="RNaseH-like_sf"/>
</dbReference>
<proteinExistence type="predicted"/>
<dbReference type="PANTHER" id="PTHR30231">
    <property type="entry name" value="DNA POLYMERASE III SUBUNIT EPSILON"/>
    <property type="match status" value="1"/>
</dbReference>
<name>A0AA45LAJ9_9PSEU</name>
<sequence>MDWDYAVAAGWIAPVETVWMSVSRRREVPVPLYRTGDVDALLEIPGVPWERVRVCRPGEPSPLREFAPREPSRAAVLRRWLAEFGARHDIEVWAVYDRISGRWLIDWEMSEGHPTREEVQAAIEADPVVSVHAADLTLSTEFGAAIRWARDMLEPGRAVVLDTETTGLGEDDVVVEVAVIDAHTGRVLLDTLVNPGDVKVGAGARAVHGITDEQLAQAPGWDRVLPKLRRMTKGKTVLAYNAEFDRRMVVNTSARHGLRPLHLGQSTTWGCVMNRHSAWMCTQRWQALGGGHRALGDCRSAREVLISIAQLDQGRGQGKPLLVTPPSDRASGDPK</sequence>
<accession>A0AA45LAJ9</accession>
<evidence type="ECO:0000313" key="7">
    <source>
        <dbReference type="Proteomes" id="UP000677152"/>
    </source>
</evidence>
<dbReference type="EMBL" id="CP073249">
    <property type="protein sequence ID" value="QUF06336.1"/>
    <property type="molecule type" value="Genomic_DNA"/>
</dbReference>
<dbReference type="Gene3D" id="3.30.420.10">
    <property type="entry name" value="Ribonuclease H-like superfamily/Ribonuclease H"/>
    <property type="match status" value="1"/>
</dbReference>
<protein>
    <submittedName>
        <fullName evidence="6">3'-5' exonuclease</fullName>
    </submittedName>
</protein>
<evidence type="ECO:0000256" key="4">
    <source>
        <dbReference type="SAM" id="MobiDB-lite"/>
    </source>
</evidence>
<dbReference type="SUPFAM" id="SSF53098">
    <property type="entry name" value="Ribonuclease H-like"/>
    <property type="match status" value="1"/>
</dbReference>